<feature type="domain" description="OmpA-like" evidence="6">
    <location>
        <begin position="196"/>
        <end position="314"/>
    </location>
</feature>
<evidence type="ECO:0000256" key="1">
    <source>
        <dbReference type="ARBA" id="ARBA00004442"/>
    </source>
</evidence>
<name>A0A4R2Q1V4_9RHOB</name>
<dbReference type="SUPFAM" id="SSF103088">
    <property type="entry name" value="OmpA-like"/>
    <property type="match status" value="1"/>
</dbReference>
<comment type="caution">
    <text evidence="7">The sequence shown here is derived from an EMBL/GenBank/DDBJ whole genome shotgun (WGS) entry which is preliminary data.</text>
</comment>
<evidence type="ECO:0000259" key="6">
    <source>
        <dbReference type="PROSITE" id="PS51123"/>
    </source>
</evidence>
<dbReference type="Gene3D" id="3.30.1330.60">
    <property type="entry name" value="OmpA-like domain"/>
    <property type="match status" value="1"/>
</dbReference>
<dbReference type="InterPro" id="IPR050330">
    <property type="entry name" value="Bact_OuterMem_StrucFunc"/>
</dbReference>
<keyword evidence="2 4" id="KW-0472">Membrane</keyword>
<accession>A0A4R2Q1V4</accession>
<dbReference type="PANTHER" id="PTHR30329:SF21">
    <property type="entry name" value="LIPOPROTEIN YIAD-RELATED"/>
    <property type="match status" value="1"/>
</dbReference>
<dbReference type="PROSITE" id="PS51123">
    <property type="entry name" value="OMPA_2"/>
    <property type="match status" value="1"/>
</dbReference>
<dbReference type="InterPro" id="IPR006665">
    <property type="entry name" value="OmpA-like"/>
</dbReference>
<dbReference type="PRINTS" id="PR01021">
    <property type="entry name" value="OMPADOMAIN"/>
</dbReference>
<feature type="chain" id="PRO_5020439829" evidence="5">
    <location>
        <begin position="21"/>
        <end position="314"/>
    </location>
</feature>
<dbReference type="AlphaFoldDB" id="A0A4R2Q1V4"/>
<dbReference type="InterPro" id="IPR036737">
    <property type="entry name" value="OmpA-like_sf"/>
</dbReference>
<evidence type="ECO:0000256" key="4">
    <source>
        <dbReference type="PROSITE-ProRule" id="PRU00473"/>
    </source>
</evidence>
<evidence type="ECO:0000313" key="8">
    <source>
        <dbReference type="Proteomes" id="UP000294835"/>
    </source>
</evidence>
<keyword evidence="3" id="KW-0998">Cell outer membrane</keyword>
<proteinExistence type="predicted"/>
<evidence type="ECO:0000256" key="2">
    <source>
        <dbReference type="ARBA" id="ARBA00023136"/>
    </source>
</evidence>
<evidence type="ECO:0000256" key="3">
    <source>
        <dbReference type="ARBA" id="ARBA00023237"/>
    </source>
</evidence>
<feature type="signal peptide" evidence="5">
    <location>
        <begin position="1"/>
        <end position="20"/>
    </location>
</feature>
<evidence type="ECO:0000313" key="7">
    <source>
        <dbReference type="EMBL" id="TCP40605.1"/>
    </source>
</evidence>
<organism evidence="7 8">
    <name type="scientific">Rhodovulum marinum</name>
    <dbReference type="NCBI Taxonomy" id="320662"/>
    <lineage>
        <taxon>Bacteria</taxon>
        <taxon>Pseudomonadati</taxon>
        <taxon>Pseudomonadota</taxon>
        <taxon>Alphaproteobacteria</taxon>
        <taxon>Rhodobacterales</taxon>
        <taxon>Paracoccaceae</taxon>
        <taxon>Rhodovulum</taxon>
    </lineage>
</organism>
<dbReference type="RefSeq" id="WP_132462792.1">
    <property type="nucleotide sequence ID" value="NZ_SLXP01000007.1"/>
</dbReference>
<dbReference type="PANTHER" id="PTHR30329">
    <property type="entry name" value="STATOR ELEMENT OF FLAGELLAR MOTOR COMPLEX"/>
    <property type="match status" value="1"/>
</dbReference>
<keyword evidence="8" id="KW-1185">Reference proteome</keyword>
<reference evidence="7 8" key="1">
    <citation type="submission" date="2019-03" db="EMBL/GenBank/DDBJ databases">
        <title>Genomic Encyclopedia of Type Strains, Phase IV (KMG-IV): sequencing the most valuable type-strain genomes for metagenomic binning, comparative biology and taxonomic classification.</title>
        <authorList>
            <person name="Goeker M."/>
        </authorList>
    </citation>
    <scope>NUCLEOTIDE SEQUENCE [LARGE SCALE GENOMIC DNA]</scope>
    <source>
        <strain evidence="7 8">DSM 18063</strain>
    </source>
</reference>
<dbReference type="Pfam" id="PF00691">
    <property type="entry name" value="OmpA"/>
    <property type="match status" value="1"/>
</dbReference>
<keyword evidence="5" id="KW-0732">Signal</keyword>
<dbReference type="Proteomes" id="UP000294835">
    <property type="component" value="Unassembled WGS sequence"/>
</dbReference>
<dbReference type="CDD" id="cd07185">
    <property type="entry name" value="OmpA_C-like"/>
    <property type="match status" value="1"/>
</dbReference>
<protein>
    <submittedName>
        <fullName evidence="7">OOP family OmpA-OmpF porin</fullName>
    </submittedName>
</protein>
<evidence type="ECO:0000256" key="5">
    <source>
        <dbReference type="SAM" id="SignalP"/>
    </source>
</evidence>
<gene>
    <name evidence="7" type="ORF">EV662_107216</name>
</gene>
<comment type="subcellular location">
    <subcellularLocation>
        <location evidence="1">Cell outer membrane</location>
    </subcellularLocation>
</comment>
<dbReference type="GO" id="GO:0009279">
    <property type="term" value="C:cell outer membrane"/>
    <property type="evidence" value="ECO:0007669"/>
    <property type="project" value="UniProtKB-SubCell"/>
</dbReference>
<dbReference type="InterPro" id="IPR006664">
    <property type="entry name" value="OMP_bac"/>
</dbReference>
<dbReference type="OrthoDB" id="9792021at2"/>
<sequence length="314" mass="32963">MTPLRPIACALLLAATPAAAAPALTLPDAATLAAEETVARATVAIPVAGFDGTRVPAIRAEGTVTRRAWQQPLKGRTTMQVMAPLRDALLAEGFQVIHACAAETCGGFDFRFATDTLPEPAMHVDLGDFRFLSARRLGAGGPEYVTLMVSRSSARAFVQMTTVGPPEHDAPDLVSSSKNNAAGGPLAADAPLTDRLALDGHAVLRDLDFATGSATLAEGDFPSLTALARYLDDNPDLSVMLVGHTDAVGALDNNIALSRRRAQAVRAYLVDRLGVPADRVSAEGAGYLAPLASNRTEDGRMQNRRVEVILTSVD</sequence>
<dbReference type="EMBL" id="SLXP01000007">
    <property type="protein sequence ID" value="TCP40605.1"/>
    <property type="molecule type" value="Genomic_DNA"/>
</dbReference>